<dbReference type="Gene3D" id="3.90.190.10">
    <property type="entry name" value="Protein tyrosine phosphatase superfamily"/>
    <property type="match status" value="1"/>
</dbReference>
<dbReference type="InterPro" id="IPR016130">
    <property type="entry name" value="Tyr_Pase_AS"/>
</dbReference>
<dbReference type="PROSITE" id="PS50056">
    <property type="entry name" value="TYR_PHOSPHATASE_2"/>
    <property type="match status" value="1"/>
</dbReference>
<dbReference type="STRING" id="1469647.BC351_02765"/>
<dbReference type="RefSeq" id="WP_279628298.1">
    <property type="nucleotide sequence ID" value="NZ_MBTG01000001.1"/>
</dbReference>
<evidence type="ECO:0000313" key="2">
    <source>
        <dbReference type="EMBL" id="OPH62169.1"/>
    </source>
</evidence>
<evidence type="ECO:0000259" key="1">
    <source>
        <dbReference type="PROSITE" id="PS50056"/>
    </source>
</evidence>
<dbReference type="InterPro" id="IPR029021">
    <property type="entry name" value="Prot-tyrosine_phosphatase-like"/>
</dbReference>
<dbReference type="Proteomes" id="UP000190626">
    <property type="component" value="Unassembled WGS sequence"/>
</dbReference>
<feature type="domain" description="Tyrosine specific protein phosphatases" evidence="1">
    <location>
        <begin position="79"/>
        <end position="142"/>
    </location>
</feature>
<accession>A0A1V4HTB1</accession>
<dbReference type="InterPro" id="IPR000340">
    <property type="entry name" value="Dual-sp_phosphatase_cat-dom"/>
</dbReference>
<proteinExistence type="predicted"/>
<comment type="caution">
    <text evidence="2">The sequence shown here is derived from an EMBL/GenBank/DDBJ whole genome shotgun (WGS) entry which is preliminary data.</text>
</comment>
<name>A0A1V4HTB1_9BACL</name>
<dbReference type="InterPro" id="IPR000387">
    <property type="entry name" value="Tyr_Pase_dom"/>
</dbReference>
<keyword evidence="3" id="KW-1185">Reference proteome</keyword>
<dbReference type="AlphaFoldDB" id="A0A1V4HTB1"/>
<gene>
    <name evidence="2" type="ORF">BC351_02765</name>
</gene>
<dbReference type="Pfam" id="PF00782">
    <property type="entry name" value="DSPc"/>
    <property type="match status" value="1"/>
</dbReference>
<reference evidence="3" key="1">
    <citation type="submission" date="2016-07" db="EMBL/GenBank/DDBJ databases">
        <authorList>
            <person name="Florea S."/>
            <person name="Webb J.S."/>
            <person name="Jaromczyk J."/>
            <person name="Schardl C.L."/>
        </authorList>
    </citation>
    <scope>NUCLEOTIDE SEQUENCE [LARGE SCALE GENOMIC DNA]</scope>
    <source>
        <strain evidence="3">CY1</strain>
    </source>
</reference>
<dbReference type="PROSITE" id="PS00383">
    <property type="entry name" value="TYR_PHOSPHATASE_1"/>
    <property type="match status" value="1"/>
</dbReference>
<dbReference type="EMBL" id="MBTG01000001">
    <property type="protein sequence ID" value="OPH62169.1"/>
    <property type="molecule type" value="Genomic_DNA"/>
</dbReference>
<sequence length="142" mass="16060">MLISLFCIGGILNDGKKEYQSLHEDRIFIGSAGDVTRLIEEEQCDVIVDLRAEVEEISLPEYVERIHIPLIDQQESQEEQILSAANEVVRHYREGKKVALHCAAGRSRTGSVAIVTLLSLGLFSDIEDNYFLVFYTNFSLQQ</sequence>
<evidence type="ECO:0000313" key="3">
    <source>
        <dbReference type="Proteomes" id="UP000190626"/>
    </source>
</evidence>
<dbReference type="SUPFAM" id="SSF52799">
    <property type="entry name" value="(Phosphotyrosine protein) phosphatases II"/>
    <property type="match status" value="1"/>
</dbReference>
<protein>
    <recommendedName>
        <fullName evidence="1">Tyrosine specific protein phosphatases domain-containing protein</fullName>
    </recommendedName>
</protein>
<organism evidence="2 3">
    <name type="scientific">Paenibacillus ferrarius</name>
    <dbReference type="NCBI Taxonomy" id="1469647"/>
    <lineage>
        <taxon>Bacteria</taxon>
        <taxon>Bacillati</taxon>
        <taxon>Bacillota</taxon>
        <taxon>Bacilli</taxon>
        <taxon>Bacillales</taxon>
        <taxon>Paenibacillaceae</taxon>
        <taxon>Paenibacillus</taxon>
    </lineage>
</organism>